<dbReference type="EMBL" id="CP013140">
    <property type="protein sequence ID" value="ALN56641.1"/>
    <property type="molecule type" value="Genomic_DNA"/>
</dbReference>
<dbReference type="InterPro" id="IPR029058">
    <property type="entry name" value="AB_hydrolase_fold"/>
</dbReference>
<name>A0A0S2DDS4_LYSEN</name>
<dbReference type="OrthoDB" id="5983953at2"/>
<evidence type="ECO:0000313" key="2">
    <source>
        <dbReference type="EMBL" id="ALN56641.1"/>
    </source>
</evidence>
<dbReference type="KEGG" id="lez:GLE_1284"/>
<dbReference type="Proteomes" id="UP000061569">
    <property type="component" value="Chromosome"/>
</dbReference>
<feature type="domain" description="AB hydrolase-1" evidence="1">
    <location>
        <begin position="11"/>
        <end position="211"/>
    </location>
</feature>
<dbReference type="InterPro" id="IPR000073">
    <property type="entry name" value="AB_hydrolase_1"/>
</dbReference>
<sequence>MSEPPAIRHALLIHGAGAGGWEWSLWCEVFAARGIAAHAPDLQPSPAGLEATTLDDYREQVRAALAALPRPRAAVGASLGGLLAWLCGDLADALVLVNPLPPLPWAAEHPARDWPARVPWRREASLASTRRAMPDADEAAALYALRRWRDESGAALRQAQAGIAGPVPACRMLCIASHGDTDVDPQRSARFAAAVGASLIALPGSHVGPLLGREAARAAIHAADWLRAPASGGQSVGEVNVVLTPG</sequence>
<dbReference type="Pfam" id="PF12697">
    <property type="entry name" value="Abhydrolase_6"/>
    <property type="match status" value="1"/>
</dbReference>
<evidence type="ECO:0000313" key="3">
    <source>
        <dbReference type="Proteomes" id="UP000061569"/>
    </source>
</evidence>
<evidence type="ECO:0000259" key="1">
    <source>
        <dbReference type="Pfam" id="PF12697"/>
    </source>
</evidence>
<dbReference type="SUPFAM" id="SSF53474">
    <property type="entry name" value="alpha/beta-Hydrolases"/>
    <property type="match status" value="1"/>
</dbReference>
<dbReference type="AlphaFoldDB" id="A0A0S2DDS4"/>
<dbReference type="Gene3D" id="3.40.50.1820">
    <property type="entry name" value="alpha/beta hydrolase"/>
    <property type="match status" value="1"/>
</dbReference>
<dbReference type="STRING" id="69.GLE_1284"/>
<gene>
    <name evidence="2" type="ORF">GLE_1284</name>
</gene>
<proteinExistence type="predicted"/>
<reference evidence="2 3" key="1">
    <citation type="submission" date="2015-11" db="EMBL/GenBank/DDBJ databases">
        <title>Genome sequences of Lysobacter enzymogenes strain C3 and Lysobacter antibioticus ATCC 29479.</title>
        <authorList>
            <person name="Kobayashi D.Y."/>
        </authorList>
    </citation>
    <scope>NUCLEOTIDE SEQUENCE [LARGE SCALE GENOMIC DNA]</scope>
    <source>
        <strain evidence="2 3">C3</strain>
    </source>
</reference>
<protein>
    <recommendedName>
        <fullName evidence="1">AB hydrolase-1 domain-containing protein</fullName>
    </recommendedName>
</protein>
<accession>A0A0S2DDS4</accession>
<organism evidence="2 3">
    <name type="scientific">Lysobacter enzymogenes</name>
    <dbReference type="NCBI Taxonomy" id="69"/>
    <lineage>
        <taxon>Bacteria</taxon>
        <taxon>Pseudomonadati</taxon>
        <taxon>Pseudomonadota</taxon>
        <taxon>Gammaproteobacteria</taxon>
        <taxon>Lysobacterales</taxon>
        <taxon>Lysobacteraceae</taxon>
        <taxon>Lysobacter</taxon>
    </lineage>
</organism>
<dbReference type="PATRIC" id="fig|69.6.peg.1267"/>